<evidence type="ECO:0000259" key="8">
    <source>
        <dbReference type="Pfam" id="PF01435"/>
    </source>
</evidence>
<comment type="caution">
    <text evidence="10">The sequence shown here is derived from an EMBL/GenBank/DDBJ whole genome shotgun (WGS) entry which is preliminary data.</text>
</comment>
<evidence type="ECO:0000256" key="1">
    <source>
        <dbReference type="ARBA" id="ARBA00022670"/>
    </source>
</evidence>
<dbReference type="Proteomes" id="UP000624279">
    <property type="component" value="Unassembled WGS sequence"/>
</dbReference>
<feature type="transmembrane region" description="Helical" evidence="7">
    <location>
        <begin position="90"/>
        <end position="110"/>
    </location>
</feature>
<dbReference type="Pfam" id="PF23368">
    <property type="entry name" value="DUF7092"/>
    <property type="match status" value="1"/>
</dbReference>
<keyword evidence="4 6" id="KW-0862">Zinc</keyword>
<dbReference type="InterPro" id="IPR051156">
    <property type="entry name" value="Mito/Outer_Membr_Metalloprot"/>
</dbReference>
<dbReference type="EMBL" id="JACOGA010000008">
    <property type="protein sequence ID" value="MBC3873918.1"/>
    <property type="molecule type" value="Genomic_DNA"/>
</dbReference>
<keyword evidence="5 6" id="KW-0482">Metalloprotease</keyword>
<keyword evidence="11" id="KW-1185">Reference proteome</keyword>
<dbReference type="CDD" id="cd07332">
    <property type="entry name" value="M48C_Oma1_like"/>
    <property type="match status" value="1"/>
</dbReference>
<sequence>MINANFFNAQRSQLIASTLTIDPHQIAVHSELAQRNFSRAQTQVAEPYENAPLILQFNDGSHCEIHDPQDKNTILTLLNYQASRIERWQANWKIAILAIVLVMSLFYAVYRYGGPWIAKLVAPSIPQSADNYLGQQAQTFLGTGYFTPTETSDPQYTQIVMVFRGIKPASPRIPLTLEMRASPRIGPNALALPNGTIYVTDEMYALLSKFDKAKDATLSKAGEQELAGLLAHEIAHVELRHSMHNLVQTSLMTVLVGSMIGDFSSIAATAGSTVLGAQYSQEKESEADEYAIQLLKSKGISPIHMAHLFEALEKYSAAKKGDLLPAWFDNSIDDFLSSHPPTKQRIQRFKQAANAPSSDTLH</sequence>
<feature type="domain" description="Peptidase M48" evidence="8">
    <location>
        <begin position="181"/>
        <end position="351"/>
    </location>
</feature>
<evidence type="ECO:0000256" key="4">
    <source>
        <dbReference type="ARBA" id="ARBA00022833"/>
    </source>
</evidence>
<dbReference type="PANTHER" id="PTHR22726:SF1">
    <property type="entry name" value="METALLOENDOPEPTIDASE OMA1, MITOCHONDRIAL"/>
    <property type="match status" value="1"/>
</dbReference>
<evidence type="ECO:0000256" key="7">
    <source>
        <dbReference type="SAM" id="Phobius"/>
    </source>
</evidence>
<organism evidence="10 11">
    <name type="scientific">Undibacterium flavidum</name>
    <dbReference type="NCBI Taxonomy" id="2762297"/>
    <lineage>
        <taxon>Bacteria</taxon>
        <taxon>Pseudomonadati</taxon>
        <taxon>Pseudomonadota</taxon>
        <taxon>Betaproteobacteria</taxon>
        <taxon>Burkholderiales</taxon>
        <taxon>Oxalobacteraceae</taxon>
        <taxon>Undibacterium</taxon>
    </lineage>
</organism>
<accession>A0ABR6YB93</accession>
<evidence type="ECO:0000259" key="9">
    <source>
        <dbReference type="Pfam" id="PF23368"/>
    </source>
</evidence>
<protein>
    <submittedName>
        <fullName evidence="10">M48 family metallopeptidase</fullName>
    </submittedName>
</protein>
<comment type="similarity">
    <text evidence="6">Belongs to the peptidase M48 family.</text>
</comment>
<keyword evidence="3 6" id="KW-0378">Hydrolase</keyword>
<evidence type="ECO:0000256" key="2">
    <source>
        <dbReference type="ARBA" id="ARBA00022723"/>
    </source>
</evidence>
<keyword evidence="2" id="KW-0479">Metal-binding</keyword>
<comment type="cofactor">
    <cofactor evidence="6">
        <name>Zn(2+)</name>
        <dbReference type="ChEBI" id="CHEBI:29105"/>
    </cofactor>
    <text evidence="6">Binds 1 zinc ion per subunit.</text>
</comment>
<dbReference type="Gene3D" id="3.30.2010.10">
    <property type="entry name" value="Metalloproteases ('zincins'), catalytic domain"/>
    <property type="match status" value="1"/>
</dbReference>
<keyword evidence="1 6" id="KW-0645">Protease</keyword>
<evidence type="ECO:0000256" key="3">
    <source>
        <dbReference type="ARBA" id="ARBA00022801"/>
    </source>
</evidence>
<keyword evidence="7" id="KW-0812">Transmembrane</keyword>
<feature type="domain" description="DUF7092" evidence="9">
    <location>
        <begin position="1"/>
        <end position="69"/>
    </location>
</feature>
<name>A0ABR6YB93_9BURK</name>
<gene>
    <name evidence="10" type="ORF">H8K55_09975</name>
</gene>
<reference evidence="10 11" key="1">
    <citation type="submission" date="2020-08" db="EMBL/GenBank/DDBJ databases">
        <title>Novel species isolated from subtropical streams in China.</title>
        <authorList>
            <person name="Lu H."/>
        </authorList>
    </citation>
    <scope>NUCLEOTIDE SEQUENCE [LARGE SCALE GENOMIC DNA]</scope>
    <source>
        <strain evidence="10 11">LX15W</strain>
    </source>
</reference>
<evidence type="ECO:0000256" key="6">
    <source>
        <dbReference type="RuleBase" id="RU003983"/>
    </source>
</evidence>
<dbReference type="RefSeq" id="WP_186941950.1">
    <property type="nucleotide sequence ID" value="NZ_JACOGA010000008.1"/>
</dbReference>
<evidence type="ECO:0000313" key="11">
    <source>
        <dbReference type="Proteomes" id="UP000624279"/>
    </source>
</evidence>
<proteinExistence type="inferred from homology"/>
<keyword evidence="7" id="KW-1133">Transmembrane helix</keyword>
<dbReference type="InterPro" id="IPR055518">
    <property type="entry name" value="DUF7092"/>
</dbReference>
<keyword evidence="7" id="KW-0472">Membrane</keyword>
<evidence type="ECO:0000313" key="10">
    <source>
        <dbReference type="EMBL" id="MBC3873918.1"/>
    </source>
</evidence>
<dbReference type="PANTHER" id="PTHR22726">
    <property type="entry name" value="METALLOENDOPEPTIDASE OMA1"/>
    <property type="match status" value="1"/>
</dbReference>
<evidence type="ECO:0000256" key="5">
    <source>
        <dbReference type="ARBA" id="ARBA00023049"/>
    </source>
</evidence>
<dbReference type="Pfam" id="PF01435">
    <property type="entry name" value="Peptidase_M48"/>
    <property type="match status" value="1"/>
</dbReference>
<dbReference type="InterPro" id="IPR001915">
    <property type="entry name" value="Peptidase_M48"/>
</dbReference>